<dbReference type="Proteomes" id="UP000807306">
    <property type="component" value="Unassembled WGS sequence"/>
</dbReference>
<feature type="compositionally biased region" description="Basic and acidic residues" evidence="1">
    <location>
        <begin position="150"/>
        <end position="161"/>
    </location>
</feature>
<proteinExistence type="predicted"/>
<reference evidence="2" key="1">
    <citation type="submission" date="2020-11" db="EMBL/GenBank/DDBJ databases">
        <authorList>
            <consortium name="DOE Joint Genome Institute"/>
            <person name="Ahrendt S."/>
            <person name="Riley R."/>
            <person name="Andreopoulos W."/>
            <person name="Labutti K."/>
            <person name="Pangilinan J."/>
            <person name="Ruiz-Duenas F.J."/>
            <person name="Barrasa J.M."/>
            <person name="Sanchez-Garcia M."/>
            <person name="Camarero S."/>
            <person name="Miyauchi S."/>
            <person name="Serrano A."/>
            <person name="Linde D."/>
            <person name="Babiker R."/>
            <person name="Drula E."/>
            <person name="Ayuso-Fernandez I."/>
            <person name="Pacheco R."/>
            <person name="Padilla G."/>
            <person name="Ferreira P."/>
            <person name="Barriuso J."/>
            <person name="Kellner H."/>
            <person name="Castanera R."/>
            <person name="Alfaro M."/>
            <person name="Ramirez L."/>
            <person name="Pisabarro A.G."/>
            <person name="Kuo A."/>
            <person name="Tritt A."/>
            <person name="Lipzen A."/>
            <person name="He G."/>
            <person name="Yan M."/>
            <person name="Ng V."/>
            <person name="Cullen D."/>
            <person name="Martin F."/>
            <person name="Rosso M.-N."/>
            <person name="Henrissat B."/>
            <person name="Hibbett D."/>
            <person name="Martinez A.T."/>
            <person name="Grigoriev I.V."/>
        </authorList>
    </citation>
    <scope>NUCLEOTIDE SEQUENCE</scope>
    <source>
        <strain evidence="2">CBS 506.95</strain>
    </source>
</reference>
<feature type="region of interest" description="Disordered" evidence="1">
    <location>
        <begin position="300"/>
        <end position="326"/>
    </location>
</feature>
<feature type="compositionally biased region" description="Basic and acidic residues" evidence="1">
    <location>
        <begin position="311"/>
        <end position="326"/>
    </location>
</feature>
<name>A0A9P6E4K4_9AGAR</name>
<keyword evidence="3" id="KW-1185">Reference proteome</keyword>
<evidence type="ECO:0000313" key="3">
    <source>
        <dbReference type="Proteomes" id="UP000807306"/>
    </source>
</evidence>
<gene>
    <name evidence="2" type="ORF">CPB83DRAFT_887553</name>
</gene>
<comment type="caution">
    <text evidence="2">The sequence shown here is derived from an EMBL/GenBank/DDBJ whole genome shotgun (WGS) entry which is preliminary data.</text>
</comment>
<accession>A0A9P6E4K4</accession>
<protein>
    <submittedName>
        <fullName evidence="2">Uncharacterized protein</fullName>
    </submittedName>
</protein>
<organism evidence="2 3">
    <name type="scientific">Crepidotus variabilis</name>
    <dbReference type="NCBI Taxonomy" id="179855"/>
    <lineage>
        <taxon>Eukaryota</taxon>
        <taxon>Fungi</taxon>
        <taxon>Dikarya</taxon>
        <taxon>Basidiomycota</taxon>
        <taxon>Agaricomycotina</taxon>
        <taxon>Agaricomycetes</taxon>
        <taxon>Agaricomycetidae</taxon>
        <taxon>Agaricales</taxon>
        <taxon>Agaricineae</taxon>
        <taxon>Crepidotaceae</taxon>
        <taxon>Crepidotus</taxon>
    </lineage>
</organism>
<feature type="region of interest" description="Disordered" evidence="1">
    <location>
        <begin position="41"/>
        <end position="61"/>
    </location>
</feature>
<evidence type="ECO:0000256" key="1">
    <source>
        <dbReference type="SAM" id="MobiDB-lite"/>
    </source>
</evidence>
<sequence>MRALVEIMPIHEPPEVAPFPLKHIVTLQSFLEISRPTLQENTSNLDSRRGTIAPEKTPQPPAHNVQLFATSDNAQLAAESGFSIPERTPAPMQHLIPLHPAVAFSEFIPEMSSTNLPEIAVDLTLDGGQSDYTSVVKPEQIIGSQISENEESKNSSEKREMNLDYDSTSVGRTLAATDVLDVPYLHMEARNVLAIIQLIKAAKSYTEVFKGLAVEMEMIMLIVYFNHQAWDNNQMWQFLRKLNKTSRKIERFLVQQRGEEDPSLPLRTSNMEKINEFRHDFNDLKDQFIIQANETLRQIEEDDSPSLSRSHQSEHGKEVEVEREKEEDSLVIVYKSHLLARKQRLAKANLASERQPLEEVTVQLEKDNAFTG</sequence>
<dbReference type="AlphaFoldDB" id="A0A9P6E4K4"/>
<feature type="region of interest" description="Disordered" evidence="1">
    <location>
        <begin position="139"/>
        <end position="161"/>
    </location>
</feature>
<dbReference type="EMBL" id="MU157947">
    <property type="protein sequence ID" value="KAF9522397.1"/>
    <property type="molecule type" value="Genomic_DNA"/>
</dbReference>
<evidence type="ECO:0000313" key="2">
    <source>
        <dbReference type="EMBL" id="KAF9522397.1"/>
    </source>
</evidence>